<dbReference type="AlphaFoldDB" id="A0A1I4SVK6"/>
<accession>A0A1I4SVK6</accession>
<reference evidence="1 2" key="1">
    <citation type="submission" date="2016-10" db="EMBL/GenBank/DDBJ databases">
        <authorList>
            <person name="de Groot N.N."/>
        </authorList>
    </citation>
    <scope>NUCLEOTIDE SEQUENCE [LARGE SCALE GENOMIC DNA]</scope>
    <source>
        <strain evidence="1 2">DSM 9990</strain>
    </source>
</reference>
<keyword evidence="2" id="KW-1185">Reference proteome</keyword>
<dbReference type="Proteomes" id="UP000199611">
    <property type="component" value="Unassembled WGS sequence"/>
</dbReference>
<dbReference type="RefSeq" id="WP_093394194.1">
    <property type="nucleotide sequence ID" value="NZ_FOUU01000002.1"/>
</dbReference>
<dbReference type="EMBL" id="FOUU01000002">
    <property type="protein sequence ID" value="SFM68417.1"/>
    <property type="molecule type" value="Genomic_DNA"/>
</dbReference>
<evidence type="ECO:0000313" key="1">
    <source>
        <dbReference type="EMBL" id="SFM68417.1"/>
    </source>
</evidence>
<proteinExistence type="predicted"/>
<dbReference type="STRING" id="39841.SAMN05660836_01186"/>
<protein>
    <submittedName>
        <fullName evidence="1">Uncharacterized protein</fullName>
    </submittedName>
</protein>
<name>A0A1I4SVK6_9BACT</name>
<evidence type="ECO:0000313" key="2">
    <source>
        <dbReference type="Proteomes" id="UP000199611"/>
    </source>
</evidence>
<gene>
    <name evidence="1" type="ORF">SAMN05660836_01186</name>
</gene>
<organism evidence="1 2">
    <name type="scientific">Thermodesulforhabdus norvegica</name>
    <dbReference type="NCBI Taxonomy" id="39841"/>
    <lineage>
        <taxon>Bacteria</taxon>
        <taxon>Pseudomonadati</taxon>
        <taxon>Thermodesulfobacteriota</taxon>
        <taxon>Syntrophobacteria</taxon>
        <taxon>Syntrophobacterales</taxon>
        <taxon>Thermodesulforhabdaceae</taxon>
        <taxon>Thermodesulforhabdus</taxon>
    </lineage>
</organism>
<sequence>MSWVQAKVTSGEWNIAGDKTQPQDVWDLLEDVVVASYGWEIVERDVSHISLRPQGAPFTYTMDDNNTPWGSPAGSTWYVVGDESFVIVCTLQTNLSVVASFCMGYLAYGRAATYGPEPLGTQKSLNLVAADGSFMLYHCPTGMQLYADNDNVDGGLWFHAFTDFALPEGLCALGKICLHEIAYRPLNEAPYRVWDILPGIYVPLVTNNKAWVDAHLPGDSDSMRVGTVYGLDMIAVRDREGLLGKQWVLVVPALFKHSTSGLIDTSPIVVGTSTVERYRIAGRVRVGDNPARRRVAVYDRATGRYVGGGMSSPDSGVFEIFFEERCNEVCVVSYDTYRYNAVACDRITPIKETVIWQRG</sequence>